<protein>
    <submittedName>
        <fullName evidence="2">Uncharacterized protein</fullName>
    </submittedName>
</protein>
<accession>A0AAP0M154</accession>
<gene>
    <name evidence="2" type="ORF">WN944_004430</name>
</gene>
<feature type="compositionally biased region" description="Low complexity" evidence="1">
    <location>
        <begin position="279"/>
        <end position="289"/>
    </location>
</feature>
<organism evidence="2 3">
    <name type="scientific">Citrus x changshan-huyou</name>
    <dbReference type="NCBI Taxonomy" id="2935761"/>
    <lineage>
        <taxon>Eukaryota</taxon>
        <taxon>Viridiplantae</taxon>
        <taxon>Streptophyta</taxon>
        <taxon>Embryophyta</taxon>
        <taxon>Tracheophyta</taxon>
        <taxon>Spermatophyta</taxon>
        <taxon>Magnoliopsida</taxon>
        <taxon>eudicotyledons</taxon>
        <taxon>Gunneridae</taxon>
        <taxon>Pentapetalae</taxon>
        <taxon>rosids</taxon>
        <taxon>malvids</taxon>
        <taxon>Sapindales</taxon>
        <taxon>Rutaceae</taxon>
        <taxon>Aurantioideae</taxon>
        <taxon>Citrus</taxon>
    </lineage>
</organism>
<feature type="region of interest" description="Disordered" evidence="1">
    <location>
        <begin position="274"/>
        <end position="295"/>
    </location>
</feature>
<name>A0AAP0M154_9ROSI</name>
<evidence type="ECO:0000256" key="1">
    <source>
        <dbReference type="SAM" id="MobiDB-lite"/>
    </source>
</evidence>
<comment type="caution">
    <text evidence="2">The sequence shown here is derived from an EMBL/GenBank/DDBJ whole genome shotgun (WGS) entry which is preliminary data.</text>
</comment>
<evidence type="ECO:0000313" key="2">
    <source>
        <dbReference type="EMBL" id="KAK9193733.1"/>
    </source>
</evidence>
<keyword evidence="3" id="KW-1185">Reference proteome</keyword>
<feature type="compositionally biased region" description="Polar residues" evidence="1">
    <location>
        <begin position="226"/>
        <end position="240"/>
    </location>
</feature>
<dbReference type="EMBL" id="JBCGBO010000006">
    <property type="protein sequence ID" value="KAK9193733.1"/>
    <property type="molecule type" value="Genomic_DNA"/>
</dbReference>
<reference evidence="2 3" key="1">
    <citation type="submission" date="2024-05" db="EMBL/GenBank/DDBJ databases">
        <title>Haplotype-resolved chromosome-level genome assembly of Huyou (Citrus changshanensis).</title>
        <authorList>
            <person name="Miao C."/>
            <person name="Chen W."/>
            <person name="Wu Y."/>
            <person name="Wang L."/>
            <person name="Zhao S."/>
            <person name="Grierson D."/>
            <person name="Xu C."/>
            <person name="Chen K."/>
        </authorList>
    </citation>
    <scope>NUCLEOTIDE SEQUENCE [LARGE SCALE GENOMIC DNA]</scope>
    <source>
        <strain evidence="2">01-14</strain>
        <tissue evidence="2">Leaf</tissue>
    </source>
</reference>
<evidence type="ECO:0000313" key="3">
    <source>
        <dbReference type="Proteomes" id="UP001428341"/>
    </source>
</evidence>
<sequence length="324" mass="36200">MESIMYRDPELEASFSFNSAFHVFSDNDDDDEYIEIALEQQPKINTFEEDELELRISFSSSSYNHYNIGLSRTSTVEEWEIASTTTTTPTSFCSSSTTSTLMCSSAETCWGVDDQPSRRAHKSTTVKRRVQYFRAVSRLLSGIFSTPLTSSEPDEGDGVSHEIRQAEIRTKTSQLNLSSNRRSGAKNVITKATNGGIMVKFLIKCRSMNIRAVLASFMKPYQAITSSPQSNGISSAGQTQKRSKETTAIRRNQSLPVKPFDEWLVQREKQNPEDYKSTNYYSSSSSNYSSPPPVQQGYAGDSCSVQAAIAHCKRSCGQTSEFHF</sequence>
<dbReference type="AlphaFoldDB" id="A0AAP0M154"/>
<proteinExistence type="predicted"/>
<feature type="region of interest" description="Disordered" evidence="1">
    <location>
        <begin position="226"/>
        <end position="252"/>
    </location>
</feature>
<dbReference type="Proteomes" id="UP001428341">
    <property type="component" value="Unassembled WGS sequence"/>
</dbReference>